<evidence type="ECO:0000256" key="1">
    <source>
        <dbReference type="SAM" id="SignalP"/>
    </source>
</evidence>
<feature type="signal peptide" evidence="1">
    <location>
        <begin position="1"/>
        <end position="21"/>
    </location>
</feature>
<dbReference type="Proteomes" id="UP000260351">
    <property type="component" value="Unassembled WGS sequence"/>
</dbReference>
<reference evidence="3 4" key="1">
    <citation type="submission" date="2018-08" db="EMBL/GenBank/DDBJ databases">
        <title>Wenzhouxiangella salilacus sp. nov., a novel bacterium isolated from a saline lake in Xinjiang Province, China.</title>
        <authorList>
            <person name="Han S."/>
        </authorList>
    </citation>
    <scope>NUCLEOTIDE SEQUENCE [LARGE SCALE GENOMIC DNA]</scope>
    <source>
        <strain evidence="3 4">XDB06</strain>
    </source>
</reference>
<evidence type="ECO:0000259" key="2">
    <source>
        <dbReference type="Pfam" id="PF00246"/>
    </source>
</evidence>
<dbReference type="RefSeq" id="WP_116651179.1">
    <property type="nucleotide sequence ID" value="NZ_QUZK01000041.1"/>
</dbReference>
<keyword evidence="4" id="KW-1185">Reference proteome</keyword>
<feature type="domain" description="Peptidase M14" evidence="2">
    <location>
        <begin position="43"/>
        <end position="178"/>
    </location>
</feature>
<protein>
    <recommendedName>
        <fullName evidence="2">Peptidase M14 domain-containing protein</fullName>
    </recommendedName>
</protein>
<keyword evidence="1" id="KW-0732">Signal</keyword>
<dbReference type="InterPro" id="IPR000834">
    <property type="entry name" value="Peptidase_M14"/>
</dbReference>
<sequence length="590" mass="66706">MSRKLAVALAWFVICSASVSAGSPKTVFEHSGGSGSADYDQVLAFYRELVDAYPERACLRERGMTDAGEPLAILYLSFDGCEQLPGKGGQRPRLLIMNGIHPGEPAGVTASQMFARDALAEPERAGLDKVDIAIIAAYNIGGMRNRGNPTRANQVGPEAYGFRGNARNLDLNRDFVKADSRNAMSFTRLFHDFDPDLFVDTHTTNGADYQHVITLLATQADQLGGSLGEYWRQRFMPMLYGRMARRGENAVPYVNVFGQDPGEGWTEFLDTPRYSSGFAAMFQVPGIVSETHMLKPFEQRVEAQRTLLVVGMRLLAEHGETLRDHRLADRRDWPTRDHLPVAWALDEDAEPEQLEFRGYEARLVDSPFGRDEQRRVFDRSKPYRRSVPYRNRYEPSASIRRPAAWVVPRGWHGVIERLEANDVHMVEITESVAVDAEVGRIGPVESLDSPWEGHFYHHRYEVTWAPERSVVLQPGDHVIPSDQPAVRYLAAVLSPASPDAFARWNFFDTVLGRKEHFSPYIFETHAIEMLEEDAELRAAFESAKVRDEAFAASRTAQLRWLYERSRFAESAYRRFPILRLPHWSGDSPGN</sequence>
<comment type="caution">
    <text evidence="3">The sequence shown here is derived from an EMBL/GenBank/DDBJ whole genome shotgun (WGS) entry which is preliminary data.</text>
</comment>
<dbReference type="Pfam" id="PF00246">
    <property type="entry name" value="Peptidase_M14"/>
    <property type="match status" value="1"/>
</dbReference>
<dbReference type="OrthoDB" id="9767214at2"/>
<proteinExistence type="predicted"/>
<dbReference type="GO" id="GO:0004181">
    <property type="term" value="F:metallocarboxypeptidase activity"/>
    <property type="evidence" value="ECO:0007669"/>
    <property type="project" value="InterPro"/>
</dbReference>
<dbReference type="Gene3D" id="3.40.630.10">
    <property type="entry name" value="Zn peptidases"/>
    <property type="match status" value="1"/>
</dbReference>
<evidence type="ECO:0000313" key="3">
    <source>
        <dbReference type="EMBL" id="RFF29945.1"/>
    </source>
</evidence>
<dbReference type="AlphaFoldDB" id="A0A3E1K7D1"/>
<dbReference type="SUPFAM" id="SSF53187">
    <property type="entry name" value="Zn-dependent exopeptidases"/>
    <property type="match status" value="1"/>
</dbReference>
<evidence type="ECO:0000313" key="4">
    <source>
        <dbReference type="Proteomes" id="UP000260351"/>
    </source>
</evidence>
<gene>
    <name evidence="3" type="ORF">DZC52_10960</name>
</gene>
<accession>A0A3E1K7D1</accession>
<dbReference type="EMBL" id="QUZK01000041">
    <property type="protein sequence ID" value="RFF29945.1"/>
    <property type="molecule type" value="Genomic_DNA"/>
</dbReference>
<dbReference type="GO" id="GO:0008270">
    <property type="term" value="F:zinc ion binding"/>
    <property type="evidence" value="ECO:0007669"/>
    <property type="project" value="InterPro"/>
</dbReference>
<dbReference type="GO" id="GO:0006508">
    <property type="term" value="P:proteolysis"/>
    <property type="evidence" value="ECO:0007669"/>
    <property type="project" value="InterPro"/>
</dbReference>
<name>A0A3E1K7D1_9GAMM</name>
<organism evidence="3 4">
    <name type="scientific">Wenzhouxiangella sediminis</name>
    <dbReference type="NCBI Taxonomy" id="1792836"/>
    <lineage>
        <taxon>Bacteria</taxon>
        <taxon>Pseudomonadati</taxon>
        <taxon>Pseudomonadota</taxon>
        <taxon>Gammaproteobacteria</taxon>
        <taxon>Chromatiales</taxon>
        <taxon>Wenzhouxiangellaceae</taxon>
        <taxon>Wenzhouxiangella</taxon>
    </lineage>
</organism>
<feature type="chain" id="PRO_5017778043" description="Peptidase M14 domain-containing protein" evidence="1">
    <location>
        <begin position="22"/>
        <end position="590"/>
    </location>
</feature>